<feature type="transmembrane region" description="Helical" evidence="9">
    <location>
        <begin position="20"/>
        <end position="41"/>
    </location>
</feature>
<dbReference type="Proteomes" id="UP001341840">
    <property type="component" value="Unassembled WGS sequence"/>
</dbReference>
<evidence type="ECO:0000256" key="6">
    <source>
        <dbReference type="ARBA" id="ARBA00023004"/>
    </source>
</evidence>
<evidence type="ECO:0000256" key="9">
    <source>
        <dbReference type="SAM" id="Phobius"/>
    </source>
</evidence>
<keyword evidence="5 8" id="KW-0560">Oxidoreductase</keyword>
<dbReference type="PANTHER" id="PTHR47944">
    <property type="entry name" value="CYTOCHROME P450 98A9"/>
    <property type="match status" value="1"/>
</dbReference>
<evidence type="ECO:0000256" key="8">
    <source>
        <dbReference type="RuleBase" id="RU000461"/>
    </source>
</evidence>
<reference evidence="10 11" key="1">
    <citation type="journal article" date="2023" name="Plants (Basel)">
        <title>Bridging the Gap: Combining Genomics and Transcriptomics Approaches to Understand Stylosanthes scabra, an Orphan Legume from the Brazilian Caatinga.</title>
        <authorList>
            <person name="Ferreira-Neto J.R.C."/>
            <person name="da Silva M.D."/>
            <person name="Binneck E."/>
            <person name="de Melo N.F."/>
            <person name="da Silva R.H."/>
            <person name="de Melo A.L.T.M."/>
            <person name="Pandolfi V."/>
            <person name="Bustamante F.O."/>
            <person name="Brasileiro-Vidal A.C."/>
            <person name="Benko-Iseppon A.M."/>
        </authorList>
    </citation>
    <scope>NUCLEOTIDE SEQUENCE [LARGE SCALE GENOMIC DNA]</scope>
    <source>
        <tissue evidence="10">Leaves</tissue>
    </source>
</reference>
<comment type="similarity">
    <text evidence="2 8">Belongs to the cytochrome P450 family.</text>
</comment>
<evidence type="ECO:0000256" key="7">
    <source>
        <dbReference type="ARBA" id="ARBA00023033"/>
    </source>
</evidence>
<accession>A0ABU6X8P2</accession>
<keyword evidence="6 8" id="KW-0408">Iron</keyword>
<organism evidence="10 11">
    <name type="scientific">Stylosanthes scabra</name>
    <dbReference type="NCBI Taxonomy" id="79078"/>
    <lineage>
        <taxon>Eukaryota</taxon>
        <taxon>Viridiplantae</taxon>
        <taxon>Streptophyta</taxon>
        <taxon>Embryophyta</taxon>
        <taxon>Tracheophyta</taxon>
        <taxon>Spermatophyta</taxon>
        <taxon>Magnoliopsida</taxon>
        <taxon>eudicotyledons</taxon>
        <taxon>Gunneridae</taxon>
        <taxon>Pentapetalae</taxon>
        <taxon>rosids</taxon>
        <taxon>fabids</taxon>
        <taxon>Fabales</taxon>
        <taxon>Fabaceae</taxon>
        <taxon>Papilionoideae</taxon>
        <taxon>50 kb inversion clade</taxon>
        <taxon>dalbergioids sensu lato</taxon>
        <taxon>Dalbergieae</taxon>
        <taxon>Pterocarpus clade</taxon>
        <taxon>Stylosanthes</taxon>
    </lineage>
</organism>
<keyword evidence="9" id="KW-0472">Membrane</keyword>
<evidence type="ECO:0008006" key="12">
    <source>
        <dbReference type="Google" id="ProtNLM"/>
    </source>
</evidence>
<keyword evidence="3 8" id="KW-0349">Heme</keyword>
<keyword evidence="11" id="KW-1185">Reference proteome</keyword>
<keyword evidence="7 8" id="KW-0503">Monooxygenase</keyword>
<evidence type="ECO:0000313" key="11">
    <source>
        <dbReference type="Proteomes" id="UP001341840"/>
    </source>
</evidence>
<dbReference type="PROSITE" id="PS00086">
    <property type="entry name" value="CYTOCHROME_P450"/>
    <property type="match status" value="1"/>
</dbReference>
<keyword evidence="4 8" id="KW-0479">Metal-binding</keyword>
<dbReference type="InterPro" id="IPR036396">
    <property type="entry name" value="Cyt_P450_sf"/>
</dbReference>
<dbReference type="InterPro" id="IPR017972">
    <property type="entry name" value="Cyt_P450_CS"/>
</dbReference>
<name>A0ABU6X8P2_9FABA</name>
<proteinExistence type="inferred from homology"/>
<comment type="cofactor">
    <cofactor evidence="1">
        <name>heme</name>
        <dbReference type="ChEBI" id="CHEBI:30413"/>
    </cofactor>
</comment>
<evidence type="ECO:0000256" key="5">
    <source>
        <dbReference type="ARBA" id="ARBA00023002"/>
    </source>
</evidence>
<dbReference type="InterPro" id="IPR001128">
    <property type="entry name" value="Cyt_P450"/>
</dbReference>
<keyword evidence="9" id="KW-0812">Transmembrane</keyword>
<gene>
    <name evidence="10" type="ORF">PIB30_026769</name>
</gene>
<evidence type="ECO:0000256" key="2">
    <source>
        <dbReference type="ARBA" id="ARBA00010617"/>
    </source>
</evidence>
<dbReference type="PANTHER" id="PTHR47944:SF4">
    <property type="entry name" value="OS09G0441700 PROTEIN"/>
    <property type="match status" value="1"/>
</dbReference>
<protein>
    <recommendedName>
        <fullName evidence="12">Cytochrome P450</fullName>
    </recommendedName>
</protein>
<dbReference type="Gene3D" id="1.10.630.10">
    <property type="entry name" value="Cytochrome P450"/>
    <property type="match status" value="1"/>
</dbReference>
<evidence type="ECO:0000256" key="1">
    <source>
        <dbReference type="ARBA" id="ARBA00001971"/>
    </source>
</evidence>
<dbReference type="EMBL" id="JASCZI010211550">
    <property type="protein sequence ID" value="MED6194257.1"/>
    <property type="molecule type" value="Genomic_DNA"/>
</dbReference>
<dbReference type="PRINTS" id="PR00463">
    <property type="entry name" value="EP450I"/>
</dbReference>
<comment type="caution">
    <text evidence="10">The sequence shown here is derived from an EMBL/GenBank/DDBJ whole genome shotgun (WGS) entry which is preliminary data.</text>
</comment>
<evidence type="ECO:0000256" key="4">
    <source>
        <dbReference type="ARBA" id="ARBA00022723"/>
    </source>
</evidence>
<dbReference type="SUPFAM" id="SSF48264">
    <property type="entry name" value="Cytochrome P450"/>
    <property type="match status" value="1"/>
</dbReference>
<dbReference type="InterPro" id="IPR002401">
    <property type="entry name" value="Cyt_P450_E_grp-I"/>
</dbReference>
<dbReference type="Pfam" id="PF00067">
    <property type="entry name" value="p450"/>
    <property type="match status" value="1"/>
</dbReference>
<evidence type="ECO:0000313" key="10">
    <source>
        <dbReference type="EMBL" id="MED6194257.1"/>
    </source>
</evidence>
<keyword evidence="9" id="KW-1133">Transmembrane helix</keyword>
<evidence type="ECO:0000256" key="3">
    <source>
        <dbReference type="ARBA" id="ARBA00022617"/>
    </source>
</evidence>
<sequence length="546" mass="62644">MGFITTTTTSLYLYTFEAFWPSLIAMISSFIMIKTLISYLLKKSHDKKPKLPPGPKPWPIVGNLPEMLSNKPEYQWIHKLMQDMNTEIACIRLLGNVHVIPVSCPNLALEFLRKHDAVFASRPKNIFSDLVSGGYLTTVLVPFGEQFKKMKKILVNELLSPKRHQWFQDKRDQEANNLMFYVYNESKNNNNNNVNVRVATQHYCCNVIRKMIFNKRYFGDGRNNINIIEGGPGLEEVEYVDAVFCLVFHVFRFCVSDYFPWLRGLDLDGQESKVKEALRIVKKYHDPIIEERIKQWNDGFKSEQEDFLDVLISLKDPNNKPFLTPEEIKAQIIELMIAVVDNPSNAAEWALAEMINQPELLQRATEEVDNVVGRERMVQESDIPKLNYIKACLREAFRLHPIVTFNAPHVSMEDTIIGGEYLIPKGSLVLLDRHLLGRNPKIWNEPHKFDPQRHLINSKGRDKVILTEPDLRFVSFSIGRRGCPGVTLGTTMVVMLFARLIHGFTWSLPHGVSKIDLALSRNGMLLAEPLVAIAKPRLEAGLYQLN</sequence>